<accession>A0AA39KC60</accession>
<protein>
    <submittedName>
        <fullName evidence="2">Uncharacterized protein</fullName>
    </submittedName>
</protein>
<dbReference type="EMBL" id="JAUEPS010000017">
    <property type="protein sequence ID" value="KAK0458410.1"/>
    <property type="molecule type" value="Genomic_DNA"/>
</dbReference>
<name>A0AA39KC60_ARMTA</name>
<dbReference type="Proteomes" id="UP001175211">
    <property type="component" value="Unassembled WGS sequence"/>
</dbReference>
<proteinExistence type="predicted"/>
<organism evidence="2 3">
    <name type="scientific">Armillaria tabescens</name>
    <name type="common">Ringless honey mushroom</name>
    <name type="synonym">Agaricus tabescens</name>
    <dbReference type="NCBI Taxonomy" id="1929756"/>
    <lineage>
        <taxon>Eukaryota</taxon>
        <taxon>Fungi</taxon>
        <taxon>Dikarya</taxon>
        <taxon>Basidiomycota</taxon>
        <taxon>Agaricomycotina</taxon>
        <taxon>Agaricomycetes</taxon>
        <taxon>Agaricomycetidae</taxon>
        <taxon>Agaricales</taxon>
        <taxon>Marasmiineae</taxon>
        <taxon>Physalacriaceae</taxon>
        <taxon>Desarmillaria</taxon>
    </lineage>
</organism>
<keyword evidence="3" id="KW-1185">Reference proteome</keyword>
<feature type="region of interest" description="Disordered" evidence="1">
    <location>
        <begin position="94"/>
        <end position="137"/>
    </location>
</feature>
<dbReference type="RefSeq" id="XP_060330680.1">
    <property type="nucleotide sequence ID" value="XM_060479208.1"/>
</dbReference>
<reference evidence="2" key="1">
    <citation type="submission" date="2023-06" db="EMBL/GenBank/DDBJ databases">
        <authorList>
            <consortium name="Lawrence Berkeley National Laboratory"/>
            <person name="Ahrendt S."/>
            <person name="Sahu N."/>
            <person name="Indic B."/>
            <person name="Wong-Bajracharya J."/>
            <person name="Merenyi Z."/>
            <person name="Ke H.-M."/>
            <person name="Monk M."/>
            <person name="Kocsube S."/>
            <person name="Drula E."/>
            <person name="Lipzen A."/>
            <person name="Balint B."/>
            <person name="Henrissat B."/>
            <person name="Andreopoulos B."/>
            <person name="Martin F.M."/>
            <person name="Harder C.B."/>
            <person name="Rigling D."/>
            <person name="Ford K.L."/>
            <person name="Foster G.D."/>
            <person name="Pangilinan J."/>
            <person name="Papanicolaou A."/>
            <person name="Barry K."/>
            <person name="LaButti K."/>
            <person name="Viragh M."/>
            <person name="Koriabine M."/>
            <person name="Yan M."/>
            <person name="Riley R."/>
            <person name="Champramary S."/>
            <person name="Plett K.L."/>
            <person name="Tsai I.J."/>
            <person name="Slot J."/>
            <person name="Sipos G."/>
            <person name="Plett J."/>
            <person name="Nagy L.G."/>
            <person name="Grigoriev I.V."/>
        </authorList>
    </citation>
    <scope>NUCLEOTIDE SEQUENCE</scope>
    <source>
        <strain evidence="2">CCBAS 213</strain>
    </source>
</reference>
<dbReference type="GeneID" id="85362756"/>
<evidence type="ECO:0000313" key="2">
    <source>
        <dbReference type="EMBL" id="KAK0458410.1"/>
    </source>
</evidence>
<sequence length="240" mass="28608">MKYPVRGARTLGYIVKQRPRYGFSQKSDSERPIQDDCRGIHRRGVMPELRLCPGDGFYPDVPGQAVLRPDGGRYPGGVGDYRCYTRIRRVKEERRRVEEQEERGRRARIERDMRMSTEAKRRKKEAEERAEEKKRELAERRVREREKRLKEYRHLEQWRAEQARIKEEELGKEEAERARERGERNKRVEQMAARVKWDKTKSMLIGWATIQIISTSRDKGRAVEEMARREADCLDIGYAL</sequence>
<evidence type="ECO:0000313" key="3">
    <source>
        <dbReference type="Proteomes" id="UP001175211"/>
    </source>
</evidence>
<evidence type="ECO:0000256" key="1">
    <source>
        <dbReference type="SAM" id="MobiDB-lite"/>
    </source>
</evidence>
<dbReference type="AlphaFoldDB" id="A0AA39KC60"/>
<gene>
    <name evidence="2" type="ORF">EV420DRAFT_1680366</name>
</gene>
<comment type="caution">
    <text evidence="2">The sequence shown here is derived from an EMBL/GenBank/DDBJ whole genome shotgun (WGS) entry which is preliminary data.</text>
</comment>